<proteinExistence type="inferred from homology"/>
<dbReference type="Gene3D" id="1.10.10.10">
    <property type="entry name" value="Winged helix-like DNA-binding domain superfamily/Winged helix DNA-binding domain"/>
    <property type="match status" value="2"/>
</dbReference>
<dbReference type="InterPro" id="IPR016689">
    <property type="entry name" value="ESCRT-2_cplx_Snf8"/>
</dbReference>
<sequence>MLGIGEFYYELAVKVAEVCMASKSRNGGIISVAEVRSILMKRGTKFKFAESSNKSKYSREDIITAVGKLSKLGGGFRTMDVGNSVMIISVPTELDNDHMEVMKIAQDSDGQYSTGISGRVTVDDVKRVTKWNDERAKRALDLLLGKGMAWLDVYGGEEIYWFPSVWKEENDMSIADANDENDL</sequence>
<dbReference type="EMBL" id="HBED01020169">
    <property type="protein sequence ID" value="CAD8311037.1"/>
    <property type="molecule type" value="Transcribed_RNA"/>
</dbReference>
<evidence type="ECO:0008006" key="3">
    <source>
        <dbReference type="Google" id="ProtNLM"/>
    </source>
</evidence>
<gene>
    <name evidence="2" type="ORF">TDUB1175_LOCUS10107</name>
</gene>
<dbReference type="PANTHER" id="PTHR12806">
    <property type="entry name" value="EAP30 SUBUNIT OF ELL COMPLEX"/>
    <property type="match status" value="1"/>
</dbReference>
<evidence type="ECO:0000313" key="2">
    <source>
        <dbReference type="EMBL" id="CAD8311037.1"/>
    </source>
</evidence>
<dbReference type="InterPro" id="IPR036388">
    <property type="entry name" value="WH-like_DNA-bd_sf"/>
</dbReference>
<dbReference type="InterPro" id="IPR040608">
    <property type="entry name" value="Snf8/Vps36"/>
</dbReference>
<dbReference type="GO" id="GO:0000814">
    <property type="term" value="C:ESCRT II complex"/>
    <property type="evidence" value="ECO:0007669"/>
    <property type="project" value="InterPro"/>
</dbReference>
<reference evidence="2" key="1">
    <citation type="submission" date="2021-01" db="EMBL/GenBank/DDBJ databases">
        <authorList>
            <person name="Corre E."/>
            <person name="Pelletier E."/>
            <person name="Niang G."/>
            <person name="Scheremetjew M."/>
            <person name="Finn R."/>
            <person name="Kale V."/>
            <person name="Holt S."/>
            <person name="Cochrane G."/>
            <person name="Meng A."/>
            <person name="Brown T."/>
            <person name="Cohen L."/>
        </authorList>
    </citation>
    <scope>NUCLEOTIDE SEQUENCE</scope>
    <source>
        <strain evidence="2">CCMP147</strain>
    </source>
</reference>
<dbReference type="Pfam" id="PF04157">
    <property type="entry name" value="EAP30"/>
    <property type="match status" value="1"/>
</dbReference>
<organism evidence="2">
    <name type="scientific">Pseudictyota dubia</name>
    <dbReference type="NCBI Taxonomy" id="2749911"/>
    <lineage>
        <taxon>Eukaryota</taxon>
        <taxon>Sar</taxon>
        <taxon>Stramenopiles</taxon>
        <taxon>Ochrophyta</taxon>
        <taxon>Bacillariophyta</taxon>
        <taxon>Mediophyceae</taxon>
        <taxon>Biddulphiophycidae</taxon>
        <taxon>Eupodiscales</taxon>
        <taxon>Odontellaceae</taxon>
        <taxon>Pseudictyota</taxon>
    </lineage>
</organism>
<dbReference type="InterPro" id="IPR036390">
    <property type="entry name" value="WH_DNA-bd_sf"/>
</dbReference>
<dbReference type="AlphaFoldDB" id="A0A7R9W224"/>
<evidence type="ECO:0000256" key="1">
    <source>
        <dbReference type="ARBA" id="ARBA00009834"/>
    </source>
</evidence>
<comment type="similarity">
    <text evidence="1">Belongs to the SNF8 family.</text>
</comment>
<dbReference type="PANTHER" id="PTHR12806:SF0">
    <property type="entry name" value="VACUOLAR-SORTING PROTEIN SNF8"/>
    <property type="match status" value="1"/>
</dbReference>
<accession>A0A7R9W224</accession>
<dbReference type="GO" id="GO:0043328">
    <property type="term" value="P:protein transport to vacuole involved in ubiquitin-dependent protein catabolic process via the multivesicular body sorting pathway"/>
    <property type="evidence" value="ECO:0007669"/>
    <property type="project" value="TreeGrafter"/>
</dbReference>
<dbReference type="SUPFAM" id="SSF46785">
    <property type="entry name" value="Winged helix' DNA-binding domain"/>
    <property type="match status" value="2"/>
</dbReference>
<name>A0A7R9W224_9STRA</name>
<protein>
    <recommendedName>
        <fullName evidence="3">ESCRT-II complex subunit VPS22</fullName>
    </recommendedName>
</protein>